<dbReference type="RefSeq" id="WP_044334873.1">
    <property type="nucleotide sequence ID" value="NZ_CP010836.1"/>
</dbReference>
<dbReference type="PANTHER" id="PTHR31270">
    <property type="entry name" value="GLUTAMINYL-PEPTIDE CYCLOTRANSFERASE"/>
    <property type="match status" value="1"/>
</dbReference>
<dbReference type="Gene3D" id="2.130.10.10">
    <property type="entry name" value="YVTN repeat-like/Quinoprotein amine dehydrogenase"/>
    <property type="match status" value="1"/>
</dbReference>
<organism evidence="1 2">
    <name type="scientific">Sphingomonas hengshuiensis</name>
    <dbReference type="NCBI Taxonomy" id="1609977"/>
    <lineage>
        <taxon>Bacteria</taxon>
        <taxon>Pseudomonadati</taxon>
        <taxon>Pseudomonadota</taxon>
        <taxon>Alphaproteobacteria</taxon>
        <taxon>Sphingomonadales</taxon>
        <taxon>Sphingomonadaceae</taxon>
        <taxon>Sphingomonas</taxon>
    </lineage>
</organism>
<sequence length="273" mass="29419">MKKLILALAALLLVAVAAWFLFFRTPAAAVPVYGLTVVSSHPHDPQAFTEGLFYRDGVLYESTGEVGTSGIRKVNPQTGAVIAEEQLPAPYFGEGVVAWKDRLFQVTWKDKAGFIYKADDLSPLGSFTYAGEGWGLTHNDKALILSDGTPTLRFLDPETQAVVSTLTVTANGCPVRQLNELEWVDGEIWANIWQTDLIARIDPATGKVRSFVDVGALGPKPRGQDNVPNGIAYDAAGKRLFVTGKLWPQLYQVQPGTATVASPAAEALTSCTP</sequence>
<dbReference type="KEGG" id="sphi:TS85_21225"/>
<dbReference type="AlphaFoldDB" id="A0A7U4JBI6"/>
<protein>
    <submittedName>
        <fullName evidence="1">Glutamine cyclotransferase</fullName>
    </submittedName>
</protein>
<dbReference type="EMBL" id="CP010836">
    <property type="protein sequence ID" value="AJP73776.1"/>
    <property type="molecule type" value="Genomic_DNA"/>
</dbReference>
<keyword evidence="1" id="KW-0808">Transferase</keyword>
<keyword evidence="2" id="KW-1185">Reference proteome</keyword>
<accession>A0A7U4JBI6</accession>
<dbReference type="OrthoDB" id="9783700at2"/>
<reference evidence="1 2" key="2">
    <citation type="submission" date="2015-02" db="EMBL/GenBank/DDBJ databases">
        <title>The complete genome of Sphingomonas hengshuiensis sp. WHSC-8 isolated from soil of Hengshui Lake.</title>
        <authorList>
            <person name="Wei S."/>
            <person name="Guo J."/>
            <person name="Su C."/>
            <person name="Wu R."/>
            <person name="Zhang Z."/>
            <person name="Liang K."/>
            <person name="Li H."/>
            <person name="Wang T."/>
            <person name="Liu H."/>
            <person name="Zhang C."/>
            <person name="Li Z."/>
            <person name="Wang Q."/>
            <person name="Meng J."/>
        </authorList>
    </citation>
    <scope>NUCLEOTIDE SEQUENCE [LARGE SCALE GENOMIC DNA]</scope>
    <source>
        <strain evidence="1 2">WHSC-8</strain>
    </source>
</reference>
<dbReference type="Pfam" id="PF05096">
    <property type="entry name" value="Glu_cyclase_2"/>
    <property type="match status" value="1"/>
</dbReference>
<gene>
    <name evidence="1" type="ORF">TS85_21225</name>
</gene>
<proteinExistence type="predicted"/>
<name>A0A7U4JBI6_9SPHN</name>
<dbReference type="InterPro" id="IPR015943">
    <property type="entry name" value="WD40/YVTN_repeat-like_dom_sf"/>
</dbReference>
<dbReference type="GO" id="GO:0016603">
    <property type="term" value="F:glutaminyl-peptide cyclotransferase activity"/>
    <property type="evidence" value="ECO:0007669"/>
    <property type="project" value="InterPro"/>
</dbReference>
<dbReference type="SUPFAM" id="SSF63825">
    <property type="entry name" value="YWTD domain"/>
    <property type="match status" value="1"/>
</dbReference>
<dbReference type="Proteomes" id="UP000032300">
    <property type="component" value="Chromosome"/>
</dbReference>
<dbReference type="InterPro" id="IPR007788">
    <property type="entry name" value="QCT"/>
</dbReference>
<evidence type="ECO:0000313" key="2">
    <source>
        <dbReference type="Proteomes" id="UP000032300"/>
    </source>
</evidence>
<evidence type="ECO:0000313" key="1">
    <source>
        <dbReference type="EMBL" id="AJP73776.1"/>
    </source>
</evidence>
<reference evidence="1 2" key="1">
    <citation type="journal article" date="2015" name="Int. J. Syst. Evol. Microbiol.">
        <title>Sphingomonas hengshuiensis sp. nov., isolated from lake wetland.</title>
        <authorList>
            <person name="Wei S."/>
            <person name="Wang T."/>
            <person name="Liu H."/>
            <person name="Zhang C."/>
            <person name="Guo J."/>
            <person name="Wang Q."/>
            <person name="Liang K."/>
            <person name="Zhang Z."/>
        </authorList>
    </citation>
    <scope>NUCLEOTIDE SEQUENCE [LARGE SCALE GENOMIC DNA]</scope>
    <source>
        <strain evidence="1 2">WHSC-8</strain>
    </source>
</reference>
<dbReference type="PANTHER" id="PTHR31270:SF1">
    <property type="entry name" value="GLUTAMINYL-PEPTIDE CYCLOTRANSFERASE"/>
    <property type="match status" value="1"/>
</dbReference>